<evidence type="ECO:0008006" key="13">
    <source>
        <dbReference type="Google" id="ProtNLM"/>
    </source>
</evidence>
<dbReference type="AlphaFoldDB" id="N9XU00"/>
<feature type="transmembrane region" description="Helical" evidence="8">
    <location>
        <begin position="178"/>
        <end position="198"/>
    </location>
</feature>
<keyword evidence="6 8" id="KW-0472">Membrane</keyword>
<evidence type="ECO:0000256" key="1">
    <source>
        <dbReference type="ARBA" id="ARBA00004651"/>
    </source>
</evidence>
<evidence type="ECO:0000259" key="10">
    <source>
        <dbReference type="Pfam" id="PF13807"/>
    </source>
</evidence>
<protein>
    <recommendedName>
        <fullName evidence="13">Polysaccharide chain length determinant N-terminal domain-containing protein</fullName>
    </recommendedName>
</protein>
<proteinExistence type="inferred from homology"/>
<dbReference type="Proteomes" id="UP000013097">
    <property type="component" value="Unassembled WGS sequence"/>
</dbReference>
<evidence type="ECO:0000256" key="3">
    <source>
        <dbReference type="ARBA" id="ARBA00022475"/>
    </source>
</evidence>
<dbReference type="HOGENOM" id="CLU_082668_1_1_9"/>
<dbReference type="Pfam" id="PF02706">
    <property type="entry name" value="Wzz"/>
    <property type="match status" value="1"/>
</dbReference>
<evidence type="ECO:0000256" key="2">
    <source>
        <dbReference type="ARBA" id="ARBA00006683"/>
    </source>
</evidence>
<dbReference type="PATRIC" id="fig|999411.4.peg.329"/>
<feature type="domain" description="Polysaccharide chain length determinant N-terminal" evidence="9">
    <location>
        <begin position="4"/>
        <end position="91"/>
    </location>
</feature>
<evidence type="ECO:0000256" key="8">
    <source>
        <dbReference type="SAM" id="Phobius"/>
    </source>
</evidence>
<feature type="transmembrane region" description="Helical" evidence="8">
    <location>
        <begin position="21"/>
        <end position="41"/>
    </location>
</feature>
<feature type="region of interest" description="Disordered" evidence="7">
    <location>
        <begin position="233"/>
        <end position="260"/>
    </location>
</feature>
<dbReference type="PANTHER" id="PTHR32309">
    <property type="entry name" value="TYROSINE-PROTEIN KINASE"/>
    <property type="match status" value="1"/>
</dbReference>
<evidence type="ECO:0000256" key="4">
    <source>
        <dbReference type="ARBA" id="ARBA00022692"/>
    </source>
</evidence>
<feature type="compositionally biased region" description="Basic residues" evidence="7">
    <location>
        <begin position="238"/>
        <end position="247"/>
    </location>
</feature>
<name>N9XU00_9CLOT</name>
<dbReference type="EMBL" id="AGYT01000007">
    <property type="protein sequence ID" value="ENZ03158.1"/>
    <property type="molecule type" value="Genomic_DNA"/>
</dbReference>
<keyword evidence="12" id="KW-1185">Reference proteome</keyword>
<sequence>MNEENINISEIFQVLKIKYKLIVAIVIGFVAVASVLSFFVITPKYEAKVKLFIGKEESKDNLGYNSSEIQMYQKLLTTYAEIIKTEDLVQGAVTKANIDLGKMEAKDVLNSLVVTPRSDTQILEIVYKDSNPQRAVDIVNSITNDFIAKSKKLITNGNVQIIQKAKVPENPVSPNKKLNILISLVLGLMVGVGIVLLLEFMDNTFKSKEDLEKVLDLPVIGAIPEYDAESIRGNNHIHNGRANRKSLKGSLGGRENVYSG</sequence>
<dbReference type="InterPro" id="IPR003856">
    <property type="entry name" value="LPS_length_determ_N"/>
</dbReference>
<dbReference type="Pfam" id="PF13807">
    <property type="entry name" value="GNVR"/>
    <property type="match status" value="1"/>
</dbReference>
<dbReference type="InterPro" id="IPR032807">
    <property type="entry name" value="GNVR"/>
</dbReference>
<evidence type="ECO:0000256" key="5">
    <source>
        <dbReference type="ARBA" id="ARBA00022989"/>
    </source>
</evidence>
<comment type="subcellular location">
    <subcellularLocation>
        <location evidence="1">Cell membrane</location>
        <topology evidence="1">Multi-pass membrane protein</topology>
    </subcellularLocation>
</comment>
<dbReference type="GO" id="GO:0004713">
    <property type="term" value="F:protein tyrosine kinase activity"/>
    <property type="evidence" value="ECO:0007669"/>
    <property type="project" value="TreeGrafter"/>
</dbReference>
<dbReference type="GO" id="GO:0005886">
    <property type="term" value="C:plasma membrane"/>
    <property type="evidence" value="ECO:0007669"/>
    <property type="project" value="UniProtKB-SubCell"/>
</dbReference>
<dbReference type="InterPro" id="IPR050445">
    <property type="entry name" value="Bact_polysacc_biosynth/exp"/>
</dbReference>
<accession>N9XU00</accession>
<evidence type="ECO:0000313" key="12">
    <source>
        <dbReference type="Proteomes" id="UP000013097"/>
    </source>
</evidence>
<evidence type="ECO:0000256" key="6">
    <source>
        <dbReference type="ARBA" id="ARBA00023136"/>
    </source>
</evidence>
<evidence type="ECO:0000256" key="7">
    <source>
        <dbReference type="SAM" id="MobiDB-lite"/>
    </source>
</evidence>
<evidence type="ECO:0000313" key="11">
    <source>
        <dbReference type="EMBL" id="ENZ03158.1"/>
    </source>
</evidence>
<gene>
    <name evidence="11" type="ORF">HMPREF1092_00344</name>
</gene>
<keyword evidence="4 8" id="KW-0812">Transmembrane</keyword>
<dbReference type="eggNOG" id="COG3944">
    <property type="taxonomic scope" value="Bacteria"/>
</dbReference>
<organism evidence="11 12">
    <name type="scientific">Clostridium thermobutyricum</name>
    <dbReference type="NCBI Taxonomy" id="29372"/>
    <lineage>
        <taxon>Bacteria</taxon>
        <taxon>Bacillati</taxon>
        <taxon>Bacillota</taxon>
        <taxon>Clostridia</taxon>
        <taxon>Eubacteriales</taxon>
        <taxon>Clostridiaceae</taxon>
        <taxon>Clostridium</taxon>
    </lineage>
</organism>
<keyword evidence="3" id="KW-1003">Cell membrane</keyword>
<comment type="caution">
    <text evidence="11">The sequence shown here is derived from an EMBL/GenBank/DDBJ whole genome shotgun (WGS) entry which is preliminary data.</text>
</comment>
<feature type="domain" description="Tyrosine-protein kinase G-rich" evidence="10">
    <location>
        <begin position="151"/>
        <end position="198"/>
    </location>
</feature>
<evidence type="ECO:0000259" key="9">
    <source>
        <dbReference type="Pfam" id="PF02706"/>
    </source>
</evidence>
<dbReference type="PANTHER" id="PTHR32309:SF13">
    <property type="entry name" value="FERRIC ENTEROBACTIN TRANSPORT PROTEIN FEPE"/>
    <property type="match status" value="1"/>
</dbReference>
<keyword evidence="5 8" id="KW-1133">Transmembrane helix</keyword>
<comment type="similarity">
    <text evidence="2">Belongs to the CpsC/CapA family.</text>
</comment>
<reference evidence="11 12" key="1">
    <citation type="submission" date="2013-01" db="EMBL/GenBank/DDBJ databases">
        <title>The Genome Sequence of Clostridium colicanis 209318.</title>
        <authorList>
            <consortium name="The Broad Institute Genome Sequencing Platform"/>
            <person name="Earl A."/>
            <person name="Ward D."/>
            <person name="Feldgarden M."/>
            <person name="Gevers D."/>
            <person name="Courvalin P."/>
            <person name="Lambert T."/>
            <person name="Walker B."/>
            <person name="Young S.K."/>
            <person name="Zeng Q."/>
            <person name="Gargeya S."/>
            <person name="Fitzgerald M."/>
            <person name="Haas B."/>
            <person name="Abouelleil A."/>
            <person name="Alvarado L."/>
            <person name="Arachchi H.M."/>
            <person name="Berlin A.M."/>
            <person name="Chapman S.B."/>
            <person name="Dewar J."/>
            <person name="Goldberg J."/>
            <person name="Griggs A."/>
            <person name="Gujja S."/>
            <person name="Hansen M."/>
            <person name="Howarth C."/>
            <person name="Imamovic A."/>
            <person name="Larimer J."/>
            <person name="McCowan C."/>
            <person name="Murphy C."/>
            <person name="Neiman D."/>
            <person name="Pearson M."/>
            <person name="Priest M."/>
            <person name="Roberts A."/>
            <person name="Saif S."/>
            <person name="Shea T."/>
            <person name="Sisk P."/>
            <person name="Sykes S."/>
            <person name="Wortman J."/>
            <person name="Nusbaum C."/>
            <person name="Birren B."/>
        </authorList>
    </citation>
    <scope>NUCLEOTIDE SEQUENCE [LARGE SCALE GENOMIC DNA]</scope>
    <source>
        <strain evidence="11 12">209318</strain>
    </source>
</reference>
<dbReference type="RefSeq" id="WP_002596848.1">
    <property type="nucleotide sequence ID" value="NZ_KB850956.1"/>
</dbReference>